<feature type="region of interest" description="Disordered" evidence="7">
    <location>
        <begin position="2125"/>
        <end position="2291"/>
    </location>
</feature>
<dbReference type="Proteomes" id="UP001212217">
    <property type="component" value="Unassembled WGS sequence"/>
</dbReference>
<dbReference type="InterPro" id="IPR019931">
    <property type="entry name" value="LPXTG_anchor"/>
</dbReference>
<feature type="region of interest" description="Disordered" evidence="7">
    <location>
        <begin position="2711"/>
        <end position="2745"/>
    </location>
</feature>
<feature type="region of interest" description="Disordered" evidence="7">
    <location>
        <begin position="2034"/>
        <end position="2063"/>
    </location>
</feature>
<feature type="compositionally biased region" description="Basic and acidic residues" evidence="7">
    <location>
        <begin position="185"/>
        <end position="209"/>
    </location>
</feature>
<dbReference type="Pfam" id="PF19076">
    <property type="entry name" value="CshA_repeat"/>
    <property type="match status" value="12"/>
</dbReference>
<evidence type="ECO:0000256" key="2">
    <source>
        <dbReference type="ARBA" id="ARBA00022512"/>
    </source>
</evidence>
<dbReference type="Pfam" id="PF04650">
    <property type="entry name" value="YSIRK_signal"/>
    <property type="match status" value="1"/>
</dbReference>
<dbReference type="NCBIfam" id="TIGR01168">
    <property type="entry name" value="YSIRK_signal"/>
    <property type="match status" value="1"/>
</dbReference>
<feature type="compositionally biased region" description="Basic and acidic residues" evidence="7">
    <location>
        <begin position="2639"/>
        <end position="2648"/>
    </location>
</feature>
<evidence type="ECO:0000259" key="8">
    <source>
        <dbReference type="PROSITE" id="PS50847"/>
    </source>
</evidence>
<dbReference type="NCBIfam" id="TIGR04308">
    <property type="entry name" value="repeat_SSSPR51"/>
    <property type="match status" value="6"/>
</dbReference>
<feature type="region of interest" description="Disordered" evidence="7">
    <location>
        <begin position="179"/>
        <end position="209"/>
    </location>
</feature>
<evidence type="ECO:0000313" key="9">
    <source>
        <dbReference type="EMBL" id="MDB6186329.1"/>
    </source>
</evidence>
<evidence type="ECO:0000256" key="6">
    <source>
        <dbReference type="SAM" id="Coils"/>
    </source>
</evidence>
<feature type="compositionally biased region" description="Low complexity" evidence="7">
    <location>
        <begin position="55"/>
        <end position="65"/>
    </location>
</feature>
<feature type="compositionally biased region" description="Low complexity" evidence="7">
    <location>
        <begin position="2274"/>
        <end position="2287"/>
    </location>
</feature>
<keyword evidence="5" id="KW-0572">Peptidoglycan-anchor</keyword>
<feature type="region of interest" description="Disordered" evidence="7">
    <location>
        <begin position="2665"/>
        <end position="2696"/>
    </location>
</feature>
<dbReference type="Pfam" id="PF18877">
    <property type="entry name" value="SSSPR-51"/>
    <property type="match status" value="6"/>
</dbReference>
<gene>
    <name evidence="9" type="ORF">PNO30_06045</name>
</gene>
<feature type="region of interest" description="Disordered" evidence="7">
    <location>
        <begin position="1548"/>
        <end position="1587"/>
    </location>
</feature>
<feature type="compositionally biased region" description="Polar residues" evidence="7">
    <location>
        <begin position="2044"/>
        <end position="2054"/>
    </location>
</feature>
<evidence type="ECO:0000256" key="4">
    <source>
        <dbReference type="ARBA" id="ARBA00022729"/>
    </source>
</evidence>
<dbReference type="EMBL" id="JAQMFS010000071">
    <property type="protein sequence ID" value="MDB6186329.1"/>
    <property type="molecule type" value="Genomic_DNA"/>
</dbReference>
<comment type="caution">
    <text evidence="9">The sequence shown here is derived from an EMBL/GenBank/DDBJ whole genome shotgun (WGS) entry which is preliminary data.</text>
</comment>
<keyword evidence="4" id="KW-0732">Signal</keyword>
<reference evidence="9" key="1">
    <citation type="submission" date="2023-08" db="EMBL/GenBank/DDBJ databases">
        <title>Dental plaque isolates bound by oral lectin ZG16B.</title>
        <authorList>
            <person name="Ghosh S."/>
        </authorList>
    </citation>
    <scope>NUCLEOTIDE SEQUENCE</scope>
    <source>
        <strain evidence="9">DP3_5B</strain>
    </source>
</reference>
<feature type="region of interest" description="Disordered" evidence="7">
    <location>
        <begin position="1604"/>
        <end position="1633"/>
    </location>
</feature>
<feature type="coiled-coil region" evidence="6">
    <location>
        <begin position="1044"/>
        <end position="1147"/>
    </location>
</feature>
<evidence type="ECO:0000256" key="5">
    <source>
        <dbReference type="ARBA" id="ARBA00023088"/>
    </source>
</evidence>
<protein>
    <submittedName>
        <fullName evidence="9">YSIRK-type signal peptide-containing protein</fullName>
    </submittedName>
</protein>
<name>A0AAW6B3I6_9BACL</name>
<feature type="compositionally biased region" description="Basic and acidic residues" evidence="7">
    <location>
        <begin position="2261"/>
        <end position="2271"/>
    </location>
</feature>
<comment type="subcellular location">
    <subcellularLocation>
        <location evidence="1">Secreted</location>
        <location evidence="1">Cell wall</location>
        <topology evidence="1">Peptidoglycan-anchor</topology>
    </subcellularLocation>
</comment>
<feature type="region of interest" description="Disordered" evidence="7">
    <location>
        <begin position="2623"/>
        <end position="2648"/>
    </location>
</feature>
<proteinExistence type="predicted"/>
<evidence type="ECO:0000256" key="1">
    <source>
        <dbReference type="ARBA" id="ARBA00004168"/>
    </source>
</evidence>
<feature type="region of interest" description="Disordered" evidence="7">
    <location>
        <begin position="2353"/>
        <end position="2426"/>
    </location>
</feature>
<dbReference type="InterPro" id="IPR026395">
    <property type="entry name" value="CshA_fibril"/>
</dbReference>
<keyword evidence="3" id="KW-0964">Secreted</keyword>
<keyword evidence="2" id="KW-0134">Cell wall</keyword>
<feature type="compositionally biased region" description="Polar residues" evidence="7">
    <location>
        <begin position="2158"/>
        <end position="2173"/>
    </location>
</feature>
<feature type="region of interest" description="Disordered" evidence="7">
    <location>
        <begin position="2839"/>
        <end position="2858"/>
    </location>
</feature>
<evidence type="ECO:0000313" key="10">
    <source>
        <dbReference type="Proteomes" id="UP001212217"/>
    </source>
</evidence>
<feature type="region of interest" description="Disordered" evidence="7">
    <location>
        <begin position="2574"/>
        <end position="2596"/>
    </location>
</feature>
<evidence type="ECO:0000256" key="7">
    <source>
        <dbReference type="SAM" id="MobiDB-lite"/>
    </source>
</evidence>
<feature type="compositionally biased region" description="Basic and acidic residues" evidence="7">
    <location>
        <begin position="2665"/>
        <end position="2679"/>
    </location>
</feature>
<feature type="compositionally biased region" description="Basic and acidic residues" evidence="7">
    <location>
        <begin position="2174"/>
        <end position="2185"/>
    </location>
</feature>
<dbReference type="NCBIfam" id="TIGR04225">
    <property type="entry name" value="CshA_fibril_rpt"/>
    <property type="match status" value="12"/>
</dbReference>
<dbReference type="RefSeq" id="WP_271987534.1">
    <property type="nucleotide sequence ID" value="NZ_JAQMFS010000071.1"/>
</dbReference>
<dbReference type="InterPro" id="IPR005877">
    <property type="entry name" value="YSIRK_signal_dom"/>
</dbReference>
<evidence type="ECO:0000256" key="3">
    <source>
        <dbReference type="ARBA" id="ARBA00022525"/>
    </source>
</evidence>
<feature type="compositionally biased region" description="Polar residues" evidence="7">
    <location>
        <begin position="1567"/>
        <end position="1587"/>
    </location>
</feature>
<accession>A0AAW6B3I6</accession>
<feature type="region of interest" description="Disordered" evidence="7">
    <location>
        <begin position="2477"/>
        <end position="2521"/>
    </location>
</feature>
<feature type="compositionally biased region" description="Basic and acidic residues" evidence="7">
    <location>
        <begin position="2499"/>
        <end position="2513"/>
    </location>
</feature>
<feature type="domain" description="Gram-positive cocci surface proteins LPxTG" evidence="8">
    <location>
        <begin position="2897"/>
        <end position="2931"/>
    </location>
</feature>
<feature type="region of interest" description="Disordered" evidence="7">
    <location>
        <begin position="1958"/>
        <end position="1977"/>
    </location>
</feature>
<keyword evidence="6" id="KW-0175">Coiled coil</keyword>
<dbReference type="InterPro" id="IPR027579">
    <property type="entry name" value="SSSPR51_Rpt"/>
</dbReference>
<dbReference type="PROSITE" id="PS50847">
    <property type="entry name" value="GRAM_POS_ANCHORING"/>
    <property type="match status" value="1"/>
</dbReference>
<feature type="compositionally biased region" description="Basic and acidic residues" evidence="7">
    <location>
        <begin position="2711"/>
        <end position="2729"/>
    </location>
</feature>
<feature type="compositionally biased region" description="Low complexity" evidence="7">
    <location>
        <begin position="1550"/>
        <end position="1566"/>
    </location>
</feature>
<feature type="region of interest" description="Disordered" evidence="7">
    <location>
        <begin position="54"/>
        <end position="83"/>
    </location>
</feature>
<sequence length="2931" mass="311925">MVGKNNKYLKTTKEGTKVESYSIKKFKVGTASVVIGASIFLGAGAVSQAAEEVSNNTTADNTTNAGAKEETPKAQAQPAKVENTKESVAAAVAEKVEAPKTEAKAEAKAADKTALKASIENLEQKLAAAKNADEVALKTAREELAKAKEVFAKANATQDEVNTKVTTLNVLTSVVAESEATGTAAKDEAKKAEEKAKSEAKESKEVKEAKKELTQVTSEAEVTNVLAKEAIRKNEVKIEAKPAVEKAVAKNEEVIKVANNLLGSDNVTKEQIARSLEELSNSIKAVYAELENAGVRRDGRYGVALSANEGYTASSTELRKENGEFLGSTGKSYKVLDGNANYKVYVHGYQSENTDVPATNNGQAGTSGRTDIPLSKTEAQKLGREAILWNGKIRVTGKANKDKIISTYGAGGAYEYLTTEIYGYTYEQGNHYVYLTDVKKRFSLSPEATAAGYTITKVDMSNLPPGLAYNADKDTVEGYVSSTLQNGVYDMRYILTIEKGGATQQVGFKDLTAGWIGWQDSSAPVIQGKSKLVTIGDQVNHNIKYVDNDGMSRDERAGYVYRKNGEKVVAGSKTAPGGATGATFTAVDGSKVNTENGPQTVTAHTALNGNYTGSQTSINDVVPGLNYNPQTGDITGTASEAGIFTAAVYAKDYNNTTNAKNQDWNMYGQEAHENITIAVAPKITVSNVEAYATKVPVTISNGANTAEITMPDGTVTKLAVKDGNWTVAAGTTNTAVNEGDVLGAASTTAPSKFNLPVTSDATQYVGVDSIAAKATTDKVKANIQREFAMVNDAAGNTYKAVFNSATGKYSLPTEKAYELKDNGNGTSTLIERRVYTDAQANGDVKFVVYEFERTWNTTSSAATLVDKIAEIRKNGEVTAVGNVTRTETLVKKDNTSSEQGMVVTVSYDSVTNQWTSSDGTAVTAKKSNAGWEVETASGFKGYVAYREASSTDVASIQNAKPTGTSTSYSEAKDASVDLLKSEKANVDFTDTIDDKSDDAQSETIKTKLTVTAPDGSQKVFDAAKAEETAYIQAQRTAAAKTQAAATAVKEQQESQNELARLQELLDRSTRTVEDAQSALDNLKLRTISPTAQELAERKLAHAKEFKASIEAQLATAQANLSTKNTEVESARTAALEAEKAVETAREALKTAAAANLANPEIAAYTLGQYGSYKVTVRAVDSNGVVTTPTVGGTDSGEVTEDAVAETTYYIVVPKPEISSGAQDTPQSDTMEKGFKTGLPENSTVSDYKLVDPTTGNKVSSVTTDEGTYTVNPTTGEVSFTPAQGYVGTAKPISVAANVTIPGEDGNPVTVEASTTYTPTVYGVKGNADTTKDIQGAVQTSKPGIERFSKLNTPENTPDGTNVDLTTAKYSLEGADNEGKVVVPNEGTYTIDPTTGVVTFTPLPTFTGTAQGVDVKVTANATDKEGNTVEVTATGKYTPVVEPASPTAEAATSTDVQGATQEQPVTFNDSKTTIDGVEKKVPIDPTTYTLLDENGQPASEVPAKDATGKVVGTYTVKNVDGKAVAVFTPTDKTYVGKVEPVTVQAKDKNGTPVTTTYTPNITPVTPTGTPATSEGIQGSPQEGTPTFTQGHPVAPIKIDATQPAKLVDPTTGKPTDEPTIPAKDSTGKQVGTYTIDPTSGKVTFTPNKDFVGTPVPATVEVKDANGTPATATYTPTVKPVTPIGKVAFTEDIQGATQSGKPAFEGGKTTVNGKEETVPMDDTVPATFEDGNTTKTIKGEGTYTVAPDGTVTFVPEKTFTGKGTTLTVIRKDKNGTPARGEYTAVVHPVTPTGWDVISADIQGQKQHGKPKFKGGTVEIGGEEKTVEIDENVAPVLLDPATKQPVPVGTTVKVEGEGEYTLKQDGTVDFVPEKTFVGEAKGVIVQRVDKLGQPAIGKYRPIVIGAKPKAQPATSQDVQGQVQKQPVTFIDSVVDKTTVPDIDHPDVKVAVQKTVPINPQSYTLLDENGQPATKVPAKDPEGNVIGEYTLEVVDGKAIGVLTPNATYHGKVQPVRVQAADENGITVETTYTPYITPVTPTATPVTSEGIQGKSQEGTPTFKEGDKKVPINLDKAPKLVDPTTGKPTDATSVKVPNEGTYEIDENGKVTFTPEPNFTGEAKGIEVQREDKNGTPVNGKYTPFVKPVTPKGDEKETQDIQGAPQKSTPTFTGGKTTVNGKEETVEIDTTKPAKLVDPTTGQPTEEKTVKVPGEGTYTIDPKTGEVTFTPEPQFKGKTSGIKVQRVDKNGTPAESTYTPTVLGVTPKGKEAKSKDLQGETQTGKPTFKGGKTTINGKEETVEINNDEPATFEDGSTTKVVPNEGTYTVAPDGTVTFVPEKTFTGVAKGVTVQRVDKNGTPVTAKYTPTVIPVSPSGEDVTSVGPKNTPQEETPVFKGGSETVNGKNKTVEIDKDVPATFEDGSTRKEVPGEGVYTVDKDGKVTFTPEKDFVGVTKGVTVKRVDKNGTPVTAKYTPTVLGATSTKDVVSEGPKGKPQSNTPVFEGDIDKDVPPTFEDGKTTKVVPGQGTYTIDPNGKVTFTPEPEFVGTASGVTVVRKDKNGKTIFASYTPTVRPDTIFRDKEGKEIPGYPSEDGTTPKKDIPGYRFVETVTDNDGNTKHVYEKVKTSFKDKEGKDIPGYPTEEGETPKKDIPGYRFVETKKLPNGDTEHVYEKVKTSFKDKEGKEIPNYPTEDGDQPKKDIPGYRFVETKKLPNGDTEHVYEKVKTSFKDKEGKEIPNYPTEDGEQPKKDIPGYRFVETKKLPNGDIEHVYEKVTPPAPTPTPVVEKTTSWVDENGNPLKPLENGTKVPGEISGYEFVRTVTDKDGNVRHIFKPVNRIPEESRTTNWVDENGNPLKPTEKGTKEAGKVPGYEFVRTEVDKEGNLVHIFRKVTDSVEKVQPKRLANTGESGVDTGLAGFGALLAGIAVAVRKRQRKDD</sequence>
<organism evidence="9 10">
    <name type="scientific">Gemella haemolysans</name>
    <dbReference type="NCBI Taxonomy" id="1379"/>
    <lineage>
        <taxon>Bacteria</taxon>
        <taxon>Bacillati</taxon>
        <taxon>Bacillota</taxon>
        <taxon>Bacilli</taxon>
        <taxon>Bacillales</taxon>
        <taxon>Gemellaceae</taxon>
        <taxon>Gemella</taxon>
    </lineage>
</organism>